<dbReference type="OrthoDB" id="2214at2759"/>
<reference evidence="11" key="1">
    <citation type="submission" date="2021-02" db="EMBL/GenBank/DDBJ databases">
        <authorList>
            <person name="Nieuwenhuis M."/>
            <person name="Van De Peppel L.J.J."/>
        </authorList>
    </citation>
    <scope>NUCLEOTIDE SEQUENCE</scope>
    <source>
        <strain evidence="11">D49</strain>
    </source>
</reference>
<sequence length="366" mass="39466">MRFESTFNLVLAAVALVAHAVPIISPDEIAVKSGEGLRLLSLAEDVEPVWKTEDEKLELMRAGIKFFDVTEVYDQEQKFPPKNNFVSIAATFPAPSHQAELAPILKTVSTTNMQTYLSALTAFNNRYYKSSTGTQASNWILDTVKSITSGRSDITASLFSHSWGQPSIVVKIAGKSPSSPVTIVGAHMDSINLSNPTNGRAPGADDDGTGTVNLIEGLRVLVAAGFKPSTPVEFHWYSGEESGLLGSQAIATSYKSSGVQVKAFMELDMSGYFKPGTTEVMALQADYIDEGLNTFLKSLITAYSRIPWAMDKPIGVPSSFPYEAVTGNDNPNIHSASDTTSVNGFSWAHSLEFAKIGVAFVYELSV</sequence>
<dbReference type="Gene3D" id="3.40.630.10">
    <property type="entry name" value="Zn peptidases"/>
    <property type="match status" value="1"/>
</dbReference>
<evidence type="ECO:0000256" key="4">
    <source>
        <dbReference type="ARBA" id="ARBA00022723"/>
    </source>
</evidence>
<name>A0A9P7K707_9AGAR</name>
<evidence type="ECO:0000256" key="3">
    <source>
        <dbReference type="ARBA" id="ARBA00022670"/>
    </source>
</evidence>
<dbReference type="GO" id="GO:0008235">
    <property type="term" value="F:metalloexopeptidase activity"/>
    <property type="evidence" value="ECO:0007669"/>
    <property type="project" value="InterPro"/>
</dbReference>
<keyword evidence="7 9" id="KW-0862">Zinc</keyword>
<reference evidence="11" key="2">
    <citation type="submission" date="2021-10" db="EMBL/GenBank/DDBJ databases">
        <title>Phylogenomics reveals ancestral predisposition of the termite-cultivated fungus Termitomyces towards a domesticated lifestyle.</title>
        <authorList>
            <person name="Auxier B."/>
            <person name="Grum-Grzhimaylo A."/>
            <person name="Cardenas M.E."/>
            <person name="Lodge J.D."/>
            <person name="Laessoe T."/>
            <person name="Pedersen O."/>
            <person name="Smith M.E."/>
            <person name="Kuyper T.W."/>
            <person name="Franco-Molano E.A."/>
            <person name="Baroni T.J."/>
            <person name="Aanen D.K."/>
        </authorList>
    </citation>
    <scope>NUCLEOTIDE SEQUENCE</scope>
    <source>
        <strain evidence="11">D49</strain>
    </source>
</reference>
<accession>A0A9P7K707</accession>
<keyword evidence="12" id="KW-1185">Reference proteome</keyword>
<keyword evidence="2" id="KW-0031">Aminopeptidase</keyword>
<dbReference type="GO" id="GO:0006508">
    <property type="term" value="P:proteolysis"/>
    <property type="evidence" value="ECO:0007669"/>
    <property type="project" value="UniProtKB-KW"/>
</dbReference>
<feature type="signal peptide" evidence="9">
    <location>
        <begin position="1"/>
        <end position="20"/>
    </location>
</feature>
<evidence type="ECO:0000256" key="2">
    <source>
        <dbReference type="ARBA" id="ARBA00022438"/>
    </source>
</evidence>
<evidence type="ECO:0000313" key="12">
    <source>
        <dbReference type="Proteomes" id="UP000717328"/>
    </source>
</evidence>
<keyword evidence="4 9" id="KW-0479">Metal-binding</keyword>
<evidence type="ECO:0000256" key="5">
    <source>
        <dbReference type="ARBA" id="ARBA00022729"/>
    </source>
</evidence>
<evidence type="ECO:0000256" key="8">
    <source>
        <dbReference type="ARBA" id="ARBA00043962"/>
    </source>
</evidence>
<gene>
    <name evidence="11" type="ORF">H0H81_005086</name>
</gene>
<dbReference type="GO" id="GO:0004177">
    <property type="term" value="F:aminopeptidase activity"/>
    <property type="evidence" value="ECO:0007669"/>
    <property type="project" value="UniProtKB-KW"/>
</dbReference>
<comment type="similarity">
    <text evidence="8">Belongs to the peptidase M28 family. M28E subfamily.</text>
</comment>
<keyword evidence="5 9" id="KW-0732">Signal</keyword>
<dbReference type="PANTHER" id="PTHR12147:SF56">
    <property type="entry name" value="AMINOPEPTIDASE YDR415C-RELATED"/>
    <property type="match status" value="1"/>
</dbReference>
<dbReference type="AlphaFoldDB" id="A0A9P7K707"/>
<dbReference type="EMBL" id="JABCKI010005842">
    <property type="protein sequence ID" value="KAG5637291.1"/>
    <property type="molecule type" value="Genomic_DNA"/>
</dbReference>
<dbReference type="GO" id="GO:0046872">
    <property type="term" value="F:metal ion binding"/>
    <property type="evidence" value="ECO:0007669"/>
    <property type="project" value="UniProtKB-KW"/>
</dbReference>
<evidence type="ECO:0000259" key="10">
    <source>
        <dbReference type="Pfam" id="PF04389"/>
    </source>
</evidence>
<keyword evidence="3 9" id="KW-0645">Protease</keyword>
<comment type="caution">
    <text evidence="11">The sequence shown here is derived from an EMBL/GenBank/DDBJ whole genome shotgun (WGS) entry which is preliminary data.</text>
</comment>
<evidence type="ECO:0000256" key="1">
    <source>
        <dbReference type="ARBA" id="ARBA00001947"/>
    </source>
</evidence>
<dbReference type="SUPFAM" id="SSF53187">
    <property type="entry name" value="Zn-dependent exopeptidases"/>
    <property type="match status" value="1"/>
</dbReference>
<protein>
    <recommendedName>
        <fullName evidence="9">Peptide hydrolase</fullName>
        <ecNumber evidence="9">3.4.-.-</ecNumber>
    </recommendedName>
</protein>
<dbReference type="EC" id="3.4.-.-" evidence="9"/>
<evidence type="ECO:0000256" key="7">
    <source>
        <dbReference type="ARBA" id="ARBA00022833"/>
    </source>
</evidence>
<comment type="cofactor">
    <cofactor evidence="1">
        <name>Zn(2+)</name>
        <dbReference type="ChEBI" id="CHEBI:29105"/>
    </cofactor>
</comment>
<feature type="chain" id="PRO_5040541418" description="Peptide hydrolase" evidence="9">
    <location>
        <begin position="21"/>
        <end position="366"/>
    </location>
</feature>
<dbReference type="InterPro" id="IPR045175">
    <property type="entry name" value="M28_fam"/>
</dbReference>
<feature type="domain" description="Peptidase M28" evidence="10">
    <location>
        <begin position="168"/>
        <end position="303"/>
    </location>
</feature>
<organism evidence="11 12">
    <name type="scientific">Sphagnurus paluster</name>
    <dbReference type="NCBI Taxonomy" id="117069"/>
    <lineage>
        <taxon>Eukaryota</taxon>
        <taxon>Fungi</taxon>
        <taxon>Dikarya</taxon>
        <taxon>Basidiomycota</taxon>
        <taxon>Agaricomycotina</taxon>
        <taxon>Agaricomycetes</taxon>
        <taxon>Agaricomycetidae</taxon>
        <taxon>Agaricales</taxon>
        <taxon>Tricholomatineae</taxon>
        <taxon>Lyophyllaceae</taxon>
        <taxon>Sphagnurus</taxon>
    </lineage>
</organism>
<dbReference type="CDD" id="cd03879">
    <property type="entry name" value="M28_AAP"/>
    <property type="match status" value="1"/>
</dbReference>
<dbReference type="PANTHER" id="PTHR12147">
    <property type="entry name" value="METALLOPEPTIDASE M28 FAMILY MEMBER"/>
    <property type="match status" value="1"/>
</dbReference>
<evidence type="ECO:0000256" key="9">
    <source>
        <dbReference type="RuleBase" id="RU361240"/>
    </source>
</evidence>
<evidence type="ECO:0000313" key="11">
    <source>
        <dbReference type="EMBL" id="KAG5637291.1"/>
    </source>
</evidence>
<dbReference type="Pfam" id="PF04389">
    <property type="entry name" value="Peptidase_M28"/>
    <property type="match status" value="1"/>
</dbReference>
<proteinExistence type="inferred from homology"/>
<dbReference type="InterPro" id="IPR007484">
    <property type="entry name" value="Peptidase_M28"/>
</dbReference>
<dbReference type="Proteomes" id="UP000717328">
    <property type="component" value="Unassembled WGS sequence"/>
</dbReference>
<keyword evidence="6 9" id="KW-0378">Hydrolase</keyword>
<evidence type="ECO:0000256" key="6">
    <source>
        <dbReference type="ARBA" id="ARBA00022801"/>
    </source>
</evidence>